<keyword evidence="1" id="KW-0472">Membrane</keyword>
<keyword evidence="1" id="KW-1133">Transmembrane helix</keyword>
<evidence type="ECO:0000256" key="1">
    <source>
        <dbReference type="SAM" id="Phobius"/>
    </source>
</evidence>
<name>A0A9P4J116_9PEZI</name>
<evidence type="ECO:0000313" key="3">
    <source>
        <dbReference type="Proteomes" id="UP000799439"/>
    </source>
</evidence>
<accession>A0A9P4J116</accession>
<protein>
    <recommendedName>
        <fullName evidence="4">PSI domain-containing protein</fullName>
    </recommendedName>
</protein>
<feature type="transmembrane region" description="Helical" evidence="1">
    <location>
        <begin position="73"/>
        <end position="96"/>
    </location>
</feature>
<gene>
    <name evidence="2" type="ORF">K461DRAFT_278314</name>
</gene>
<keyword evidence="1" id="KW-0812">Transmembrane</keyword>
<dbReference type="AlphaFoldDB" id="A0A9P4J116"/>
<sequence length="163" mass="18621">MVSYDKHLAQCWRIQDCNSCIRSTHSCGWCPNSHGCVPVTTLFDPVRNPDICPHWAERWELRTKALGCGCSTLTLLAVLITIVCTIAGLVILLGLYKVVVSMNRVWGFGALGGHYLELDDDNDNDRREGIWLRSRWWLPKWIHRRINLEDAEDETRSSHPGYG</sequence>
<comment type="caution">
    <text evidence="2">The sequence shown here is derived from an EMBL/GenBank/DDBJ whole genome shotgun (WGS) entry which is preliminary data.</text>
</comment>
<dbReference type="EMBL" id="ML996085">
    <property type="protein sequence ID" value="KAF2153502.1"/>
    <property type="molecule type" value="Genomic_DNA"/>
</dbReference>
<reference evidence="2" key="1">
    <citation type="journal article" date="2020" name="Stud. Mycol.">
        <title>101 Dothideomycetes genomes: a test case for predicting lifestyles and emergence of pathogens.</title>
        <authorList>
            <person name="Haridas S."/>
            <person name="Albert R."/>
            <person name="Binder M."/>
            <person name="Bloem J."/>
            <person name="Labutti K."/>
            <person name="Salamov A."/>
            <person name="Andreopoulos B."/>
            <person name="Baker S."/>
            <person name="Barry K."/>
            <person name="Bills G."/>
            <person name="Bluhm B."/>
            <person name="Cannon C."/>
            <person name="Castanera R."/>
            <person name="Culley D."/>
            <person name="Daum C."/>
            <person name="Ezra D."/>
            <person name="Gonzalez J."/>
            <person name="Henrissat B."/>
            <person name="Kuo A."/>
            <person name="Liang C."/>
            <person name="Lipzen A."/>
            <person name="Lutzoni F."/>
            <person name="Magnuson J."/>
            <person name="Mondo S."/>
            <person name="Nolan M."/>
            <person name="Ohm R."/>
            <person name="Pangilinan J."/>
            <person name="Park H.-J."/>
            <person name="Ramirez L."/>
            <person name="Alfaro M."/>
            <person name="Sun H."/>
            <person name="Tritt A."/>
            <person name="Yoshinaga Y."/>
            <person name="Zwiers L.-H."/>
            <person name="Turgeon B."/>
            <person name="Goodwin S."/>
            <person name="Spatafora J."/>
            <person name="Crous P."/>
            <person name="Grigoriev I."/>
        </authorList>
    </citation>
    <scope>NUCLEOTIDE SEQUENCE</scope>
    <source>
        <strain evidence="2">CBS 260.36</strain>
    </source>
</reference>
<organism evidence="2 3">
    <name type="scientific">Myriangium duriaei CBS 260.36</name>
    <dbReference type="NCBI Taxonomy" id="1168546"/>
    <lineage>
        <taxon>Eukaryota</taxon>
        <taxon>Fungi</taxon>
        <taxon>Dikarya</taxon>
        <taxon>Ascomycota</taxon>
        <taxon>Pezizomycotina</taxon>
        <taxon>Dothideomycetes</taxon>
        <taxon>Dothideomycetidae</taxon>
        <taxon>Myriangiales</taxon>
        <taxon>Myriangiaceae</taxon>
        <taxon>Myriangium</taxon>
    </lineage>
</organism>
<evidence type="ECO:0000313" key="2">
    <source>
        <dbReference type="EMBL" id="KAF2153502.1"/>
    </source>
</evidence>
<proteinExistence type="predicted"/>
<evidence type="ECO:0008006" key="4">
    <source>
        <dbReference type="Google" id="ProtNLM"/>
    </source>
</evidence>
<keyword evidence="3" id="KW-1185">Reference proteome</keyword>
<dbReference type="Proteomes" id="UP000799439">
    <property type="component" value="Unassembled WGS sequence"/>
</dbReference>
<dbReference type="OrthoDB" id="5427091at2759"/>